<reference evidence="9" key="1">
    <citation type="submission" date="2022-08" db="EMBL/GenBank/DDBJ databases">
        <authorList>
            <person name="Deng Y."/>
            <person name="Han X.-F."/>
            <person name="Zhang Y.-Q."/>
        </authorList>
    </citation>
    <scope>NUCLEOTIDE SEQUENCE</scope>
    <source>
        <strain evidence="9">CPCC 205716</strain>
    </source>
</reference>
<evidence type="ECO:0000259" key="6">
    <source>
        <dbReference type="Pfam" id="PF08531"/>
    </source>
</evidence>
<evidence type="ECO:0000256" key="4">
    <source>
        <dbReference type="SAM" id="MobiDB-lite"/>
    </source>
</evidence>
<dbReference type="Gene3D" id="2.60.120.260">
    <property type="entry name" value="Galactose-binding domain-like"/>
    <property type="match status" value="2"/>
</dbReference>
<dbReference type="Pfam" id="PF05592">
    <property type="entry name" value="Bac_rhamnosid"/>
    <property type="match status" value="1"/>
</dbReference>
<dbReference type="PANTHER" id="PTHR33307">
    <property type="entry name" value="ALPHA-RHAMNOSIDASE (EUROFUNG)"/>
    <property type="match status" value="1"/>
</dbReference>
<evidence type="ECO:0000313" key="10">
    <source>
        <dbReference type="Proteomes" id="UP001165580"/>
    </source>
</evidence>
<evidence type="ECO:0000313" key="9">
    <source>
        <dbReference type="EMBL" id="MCS5714112.1"/>
    </source>
</evidence>
<keyword evidence="3 9" id="KW-0378">Hydrolase</keyword>
<dbReference type="EMBL" id="JANTEZ010000002">
    <property type="protein sequence ID" value="MCS5714112.1"/>
    <property type="molecule type" value="Genomic_DNA"/>
</dbReference>
<comment type="caution">
    <text evidence="9">The sequence shown here is derived from an EMBL/GenBank/DDBJ whole genome shotgun (WGS) entry which is preliminary data.</text>
</comment>
<evidence type="ECO:0000259" key="8">
    <source>
        <dbReference type="Pfam" id="PF17390"/>
    </source>
</evidence>
<dbReference type="Proteomes" id="UP001165580">
    <property type="component" value="Unassembled WGS sequence"/>
</dbReference>
<dbReference type="InterPro" id="IPR012341">
    <property type="entry name" value="6hp_glycosidase-like_sf"/>
</dbReference>
<dbReference type="InterPro" id="IPR035398">
    <property type="entry name" value="Bac_rhamnosid_C"/>
</dbReference>
<dbReference type="InterPro" id="IPR013783">
    <property type="entry name" value="Ig-like_fold"/>
</dbReference>
<evidence type="ECO:0000256" key="2">
    <source>
        <dbReference type="ARBA" id="ARBA00012652"/>
    </source>
</evidence>
<evidence type="ECO:0000259" key="5">
    <source>
        <dbReference type="Pfam" id="PF05592"/>
    </source>
</evidence>
<keyword evidence="10" id="KW-1185">Reference proteome</keyword>
<gene>
    <name evidence="9" type="ORF">NVV95_06045</name>
</gene>
<dbReference type="Gene3D" id="2.60.40.10">
    <property type="entry name" value="Immunoglobulins"/>
    <property type="match status" value="1"/>
</dbReference>
<evidence type="ECO:0000256" key="3">
    <source>
        <dbReference type="ARBA" id="ARBA00022801"/>
    </source>
</evidence>
<name>A0ABT2GD12_9MICO</name>
<dbReference type="Pfam" id="PF08531">
    <property type="entry name" value="Bac_rhamnosid_N"/>
    <property type="match status" value="1"/>
</dbReference>
<dbReference type="InterPro" id="IPR035396">
    <property type="entry name" value="Bac_rhamnosid6H"/>
</dbReference>
<dbReference type="Gene3D" id="2.60.420.10">
    <property type="entry name" value="Maltose phosphorylase, domain 3"/>
    <property type="match status" value="1"/>
</dbReference>
<feature type="domain" description="Alpha-L-rhamnosidase C-terminal" evidence="8">
    <location>
        <begin position="774"/>
        <end position="839"/>
    </location>
</feature>
<feature type="domain" description="Alpha-L-rhamnosidase concanavalin-like" evidence="5">
    <location>
        <begin position="329"/>
        <end position="415"/>
    </location>
</feature>
<protein>
    <recommendedName>
        <fullName evidence="2">alpha-L-rhamnosidase</fullName>
        <ecNumber evidence="2">3.2.1.40</ecNumber>
    </recommendedName>
</protein>
<dbReference type="Pfam" id="PF17390">
    <property type="entry name" value="Bac_rhamnosid_C"/>
    <property type="match status" value="1"/>
</dbReference>
<dbReference type="SUPFAM" id="SSF48208">
    <property type="entry name" value="Six-hairpin glycosidases"/>
    <property type="match status" value="1"/>
</dbReference>
<dbReference type="PANTHER" id="PTHR33307:SF11">
    <property type="entry name" value="ALPHA-L-RHAMNOSIDASE"/>
    <property type="match status" value="1"/>
</dbReference>
<evidence type="ECO:0000259" key="7">
    <source>
        <dbReference type="Pfam" id="PF17389"/>
    </source>
</evidence>
<comment type="catalytic activity">
    <reaction evidence="1">
        <text>Hydrolysis of terminal non-reducing alpha-L-rhamnose residues in alpha-L-rhamnosides.</text>
        <dbReference type="EC" id="3.2.1.40"/>
    </reaction>
</comment>
<feature type="domain" description="Alpha-L-rhamnosidase six-hairpin glycosidase" evidence="7">
    <location>
        <begin position="432"/>
        <end position="769"/>
    </location>
</feature>
<proteinExistence type="predicted"/>
<dbReference type="InterPro" id="IPR008902">
    <property type="entry name" value="Rhamnosid_concanavalin"/>
</dbReference>
<accession>A0ABT2GD12</accession>
<dbReference type="Pfam" id="PF25788">
    <property type="entry name" value="Ig_Rha78A_N"/>
    <property type="match status" value="1"/>
</dbReference>
<dbReference type="EC" id="3.2.1.40" evidence="2"/>
<evidence type="ECO:0000256" key="1">
    <source>
        <dbReference type="ARBA" id="ARBA00001445"/>
    </source>
</evidence>
<dbReference type="InterPro" id="IPR013737">
    <property type="entry name" value="Bac_rhamnosid_N"/>
</dbReference>
<dbReference type="Gene3D" id="1.50.10.10">
    <property type="match status" value="1"/>
</dbReference>
<dbReference type="RefSeq" id="WP_259485640.1">
    <property type="nucleotide sequence ID" value="NZ_JANTEZ010000002.1"/>
</dbReference>
<organism evidence="9 10">
    <name type="scientific">Herbiconiux gentiana</name>
    <dbReference type="NCBI Taxonomy" id="2970912"/>
    <lineage>
        <taxon>Bacteria</taxon>
        <taxon>Bacillati</taxon>
        <taxon>Actinomycetota</taxon>
        <taxon>Actinomycetes</taxon>
        <taxon>Micrococcales</taxon>
        <taxon>Microbacteriaceae</taxon>
        <taxon>Herbiconiux</taxon>
    </lineage>
</organism>
<dbReference type="Pfam" id="PF17389">
    <property type="entry name" value="Bac_rhamnosid6H"/>
    <property type="match status" value="1"/>
</dbReference>
<sequence length="860" mass="93261">MSGPEPRGLRADGVVDPIGGAGPTPRLSWKLDGDGDGDGDGGGGDSGGVGLGAVTNRFRVLGARTRSAVVRRDGELFDQVVTEPWLRWPGEALRPRERVWWAVAVIGSDGTEQWSEPAFVEAPLGSEDWIARPITHRAWAAPIAPPAALPELRVRFRSPGVVTSARLYLTGAGVVVPEINDVRAVAGELEPGPSELRTTTLASAWDVTDRLRAGENTLLLRLMSGIAYLPRGGRYTKFERAGEPVWASVQLELETEQGERMTVATGSDWEARLGPIVESHWYGGESRVEGTSTAWEPPVEVEVGSRPRWRSAPPVQVVDTVRAVERDRHADGRRVFDLGTNAAGRFRLQLEHARAGVPIVLRPSELLADGRVDQSTTGAPIWDGLTPAGPRVDWAPDGVYHGARYLEVTGLDPAEGPDVVSFEVMRAVSEPVGVFATSDPFLTRLHGIIDRAVQSNMAGVFTDCPHREKLGWIEQLHYCFSVLARGYDVQAHLEDMVRHMMEAQTEDGLVPNIAPELVVFNEWAVKGDIDAFRSDPNWGRAVIELPWQLYRHYGDDRIIAESFPAALRYLGYLRSRAVDGLLDFGLGDWIEIDDGTPRALVASHGWATALDTAARSAELLGDEQEARRLRNEAAEVWAAVRHRFSDERSGTWGSGSQASWALGWSAARASGDVEAERRAVAGLVAAVHADGVAFTVGENSLPSLIQALAGSGHDDLLDALIRRTDAPGYGYQIAAGATALTESWQGAHGNTGVVSQNHFMLGVIDDWLTGDVAGLRQSDDSVGWRRIRVDPHPLPDVTAAVTVFDSPRGRITVGWRRDDDGRPVVAVQCPRGVEVEWALAAGIRRGGTIAELHRAVQPGR</sequence>
<dbReference type="GO" id="GO:0016787">
    <property type="term" value="F:hydrolase activity"/>
    <property type="evidence" value="ECO:0007669"/>
    <property type="project" value="UniProtKB-KW"/>
</dbReference>
<dbReference type="InterPro" id="IPR016007">
    <property type="entry name" value="Alpha_rhamnosid"/>
</dbReference>
<dbReference type="InterPro" id="IPR008928">
    <property type="entry name" value="6-hairpin_glycosidase_sf"/>
</dbReference>
<feature type="region of interest" description="Disordered" evidence="4">
    <location>
        <begin position="1"/>
        <end position="48"/>
    </location>
</feature>
<feature type="domain" description="Bacterial alpha-L-rhamnosidase N-terminal" evidence="6">
    <location>
        <begin position="162"/>
        <end position="286"/>
    </location>
</feature>